<keyword evidence="1 4" id="KW-0489">Methyltransferase</keyword>
<dbReference type="EMBL" id="CP115156">
    <property type="protein sequence ID" value="WBL31371.1"/>
    <property type="molecule type" value="Genomic_DNA"/>
</dbReference>
<gene>
    <name evidence="4" type="ORF">O7R10_02045</name>
</gene>
<dbReference type="SUPFAM" id="SSF75217">
    <property type="entry name" value="alpha/beta knot"/>
    <property type="match status" value="1"/>
</dbReference>
<keyword evidence="5" id="KW-1185">Reference proteome</keyword>
<protein>
    <submittedName>
        <fullName evidence="4">RNA methyltransferase</fullName>
    </submittedName>
</protein>
<dbReference type="InterPro" id="IPR029028">
    <property type="entry name" value="Alpha/beta_knot_MTases"/>
</dbReference>
<evidence type="ECO:0000313" key="5">
    <source>
        <dbReference type="Proteomes" id="UP001210120"/>
    </source>
</evidence>
<sequence>MVMIIQSKNNITFKKLKKLIKYSKYRNLYKEFIVFGKHSVEEAFKKKIVKKIYCINKEKENHILIKKELIKELHPNKVLFDKMALCDITQKKITSEKILVLDNIQDPGNVGNLLRSACAFGFEHVFFSDKSVDLYNEKVIRSSQGAFFNLFLEKGNTYNFLNNLKKQKYNIFSSCVYEKNINLKKINNIFLNKYQKRVLILGNEGLGISNWIKKISDFLLNIETSIQTESLNVSSAGSILMYILK</sequence>
<reference evidence="4" key="1">
    <citation type="submission" date="2022-12" db="EMBL/GenBank/DDBJ databases">
        <title>Genomic Characterization of Candidatus Phytoplasma sacchari in China.</title>
        <authorList>
            <person name="Zhang R.-Y."/>
        </authorList>
    </citation>
    <scope>NUCLEOTIDE SEQUENCE [LARGE SCALE GENOMIC DNA]</scope>
    <source>
        <strain evidence="4">SCWL1</strain>
    </source>
</reference>
<dbReference type="CDD" id="cd18095">
    <property type="entry name" value="SpoU-like_rRNA-MTase"/>
    <property type="match status" value="1"/>
</dbReference>
<dbReference type="Gene3D" id="3.40.1280.10">
    <property type="match status" value="1"/>
</dbReference>
<dbReference type="PANTHER" id="PTHR43191">
    <property type="entry name" value="RRNA METHYLTRANSFERASE 3"/>
    <property type="match status" value="1"/>
</dbReference>
<dbReference type="GO" id="GO:0032259">
    <property type="term" value="P:methylation"/>
    <property type="evidence" value="ECO:0007669"/>
    <property type="project" value="UniProtKB-KW"/>
</dbReference>
<evidence type="ECO:0000256" key="1">
    <source>
        <dbReference type="ARBA" id="ARBA00022603"/>
    </source>
</evidence>
<dbReference type="PANTHER" id="PTHR43191:SF2">
    <property type="entry name" value="RRNA METHYLTRANSFERASE 3, MITOCHONDRIAL"/>
    <property type="match status" value="1"/>
</dbReference>
<name>A0ABY7M411_9MOLU</name>
<dbReference type="Proteomes" id="UP001210120">
    <property type="component" value="Chromosome"/>
</dbReference>
<evidence type="ECO:0000313" key="4">
    <source>
        <dbReference type="EMBL" id="WBL31371.1"/>
    </source>
</evidence>
<proteinExistence type="predicted"/>
<dbReference type="SUPFAM" id="SSF55315">
    <property type="entry name" value="L30e-like"/>
    <property type="match status" value="1"/>
</dbReference>
<evidence type="ECO:0000259" key="3">
    <source>
        <dbReference type="Pfam" id="PF00588"/>
    </source>
</evidence>
<keyword evidence="2" id="KW-0808">Transferase</keyword>
<accession>A0ABY7M411</accession>
<feature type="domain" description="tRNA/rRNA methyltransferase SpoU type" evidence="3">
    <location>
        <begin position="98"/>
        <end position="242"/>
    </location>
</feature>
<organism evidence="4 5">
    <name type="scientific">Candidatus Phytoplasma sacchari</name>
    <dbReference type="NCBI Taxonomy" id="2609813"/>
    <lineage>
        <taxon>Bacteria</taxon>
        <taxon>Bacillati</taxon>
        <taxon>Mycoplasmatota</taxon>
        <taxon>Mollicutes</taxon>
        <taxon>Acholeplasmatales</taxon>
        <taxon>Acholeplasmataceae</taxon>
        <taxon>Candidatus Phytoplasma</taxon>
        <taxon>16SrXI (Rice yellow dwarf group)</taxon>
    </lineage>
</organism>
<dbReference type="InterPro" id="IPR029064">
    <property type="entry name" value="Ribosomal_eL30-like_sf"/>
</dbReference>
<dbReference type="InterPro" id="IPR029026">
    <property type="entry name" value="tRNA_m1G_MTases_N"/>
</dbReference>
<evidence type="ECO:0000256" key="2">
    <source>
        <dbReference type="ARBA" id="ARBA00022679"/>
    </source>
</evidence>
<dbReference type="InterPro" id="IPR051259">
    <property type="entry name" value="rRNA_Methyltransferase"/>
</dbReference>
<dbReference type="InterPro" id="IPR001537">
    <property type="entry name" value="SpoU_MeTrfase"/>
</dbReference>
<dbReference type="Gene3D" id="3.30.1330.30">
    <property type="match status" value="1"/>
</dbReference>
<dbReference type="GO" id="GO:0008168">
    <property type="term" value="F:methyltransferase activity"/>
    <property type="evidence" value="ECO:0007669"/>
    <property type="project" value="UniProtKB-KW"/>
</dbReference>
<dbReference type="Pfam" id="PF00588">
    <property type="entry name" value="SpoU_methylase"/>
    <property type="match status" value="1"/>
</dbReference>